<dbReference type="InterPro" id="IPR000073">
    <property type="entry name" value="AB_hydrolase_1"/>
</dbReference>
<sequence length="274" mass="30419">MEPTVIERMQVSVSGKGTHTVVLANGFGTTKAVWTRILPWLEQRFRVVRFDWPIAPEHYDHLRYSRLEGYADDLIQVIGAVDAAPCTLIAHSMSGMIGMLAGKLIPHSFGRIIMINPSPRYIDDGPYTGGFSEDEVAGLIKSLDDNYMQWVENFAPVVVGSEPGHPDVAEFARGLVAMRPDVALSMAITIFRSDYRDQLGGYRVPTTIVQSTNDPAVPVQVGKYLQRQWPDSRLVVMDMEGHLPHLTQADRFLQVLEQTLWCAPSPPGTASRTA</sequence>
<dbReference type="AlphaFoldDB" id="K9HMV7"/>
<dbReference type="InterPro" id="IPR029058">
    <property type="entry name" value="AB_hydrolase_fold"/>
</dbReference>
<dbReference type="RefSeq" id="WP_009540104.1">
    <property type="nucleotide sequence ID" value="NZ_ANHY01000006.1"/>
</dbReference>
<evidence type="ECO:0000256" key="1">
    <source>
        <dbReference type="ARBA" id="ARBA00008645"/>
    </source>
</evidence>
<accession>K9HMV7</accession>
<protein>
    <recommendedName>
        <fullName evidence="2">AB hydrolase-1 domain-containing protein</fullName>
    </recommendedName>
</protein>
<evidence type="ECO:0000259" key="2">
    <source>
        <dbReference type="Pfam" id="PF12697"/>
    </source>
</evidence>
<dbReference type="Pfam" id="PF12697">
    <property type="entry name" value="Abhydrolase_6"/>
    <property type="match status" value="1"/>
</dbReference>
<gene>
    <name evidence="3" type="ORF">C882_3996</name>
</gene>
<dbReference type="EMBL" id="ANHY01000006">
    <property type="protein sequence ID" value="EKV31623.1"/>
    <property type="molecule type" value="Genomic_DNA"/>
</dbReference>
<feature type="domain" description="AB hydrolase-1" evidence="2">
    <location>
        <begin position="21"/>
        <end position="254"/>
    </location>
</feature>
<dbReference type="OrthoDB" id="8680283at2"/>
<name>K9HMV7_9PROT</name>
<dbReference type="Gene3D" id="3.40.50.1820">
    <property type="entry name" value="alpha/beta hydrolase"/>
    <property type="match status" value="1"/>
</dbReference>
<dbReference type="PANTHER" id="PTHR43039">
    <property type="entry name" value="ESTERASE-RELATED"/>
    <property type="match status" value="1"/>
</dbReference>
<reference evidence="3 4" key="1">
    <citation type="journal article" date="2013" name="Genome Announc.">
        <title>Draft Genome Sequence of an Alphaproteobacterium, Caenispirillum salinarum AK4(T), Isolated from a Solar Saltern.</title>
        <authorList>
            <person name="Khatri I."/>
            <person name="Singh A."/>
            <person name="Korpole S."/>
            <person name="Pinnaka A.K."/>
            <person name="Subramanian S."/>
        </authorList>
    </citation>
    <scope>NUCLEOTIDE SEQUENCE [LARGE SCALE GENOMIC DNA]</scope>
    <source>
        <strain evidence="3 4">AK4</strain>
    </source>
</reference>
<dbReference type="STRING" id="1238182.C882_3996"/>
<dbReference type="Proteomes" id="UP000009881">
    <property type="component" value="Unassembled WGS sequence"/>
</dbReference>
<dbReference type="SUPFAM" id="SSF53474">
    <property type="entry name" value="alpha/beta-Hydrolases"/>
    <property type="match status" value="1"/>
</dbReference>
<evidence type="ECO:0000313" key="3">
    <source>
        <dbReference type="EMBL" id="EKV31623.1"/>
    </source>
</evidence>
<keyword evidence="4" id="KW-1185">Reference proteome</keyword>
<comment type="similarity">
    <text evidence="1">Belongs to the AB hydrolase superfamily.</text>
</comment>
<evidence type="ECO:0000313" key="4">
    <source>
        <dbReference type="Proteomes" id="UP000009881"/>
    </source>
</evidence>
<comment type="caution">
    <text evidence="3">The sequence shown here is derived from an EMBL/GenBank/DDBJ whole genome shotgun (WGS) entry which is preliminary data.</text>
</comment>
<proteinExistence type="inferred from homology"/>
<organism evidence="3 4">
    <name type="scientific">Caenispirillum salinarum AK4</name>
    <dbReference type="NCBI Taxonomy" id="1238182"/>
    <lineage>
        <taxon>Bacteria</taxon>
        <taxon>Pseudomonadati</taxon>
        <taxon>Pseudomonadota</taxon>
        <taxon>Alphaproteobacteria</taxon>
        <taxon>Rhodospirillales</taxon>
        <taxon>Novispirillaceae</taxon>
        <taxon>Caenispirillum</taxon>
    </lineage>
</organism>
<dbReference type="eggNOG" id="COG0596">
    <property type="taxonomic scope" value="Bacteria"/>
</dbReference>